<dbReference type="Gene3D" id="1.20.58.1910">
    <property type="match status" value="1"/>
</dbReference>
<dbReference type="InterPro" id="IPR003607">
    <property type="entry name" value="HD/PDEase_dom"/>
</dbReference>
<evidence type="ECO:0000256" key="4">
    <source>
        <dbReference type="ARBA" id="ARBA00022989"/>
    </source>
</evidence>
<dbReference type="PANTHER" id="PTHR33594">
    <property type="entry name" value="SUPERFAMILY HYDROLASE, PUTATIVE (AFU_ORTHOLOGUE AFUA_1G03035)-RELATED"/>
    <property type="match status" value="1"/>
</dbReference>
<evidence type="ECO:0000256" key="1">
    <source>
        <dbReference type="ARBA" id="ARBA00004651"/>
    </source>
</evidence>
<dbReference type="PANTHER" id="PTHR33594:SF1">
    <property type="entry name" value="HD_PDEASE DOMAIN-CONTAINING PROTEIN"/>
    <property type="match status" value="1"/>
</dbReference>
<dbReference type="CDD" id="cd00077">
    <property type="entry name" value="HDc"/>
    <property type="match status" value="1"/>
</dbReference>
<evidence type="ECO:0008006" key="9">
    <source>
        <dbReference type="Google" id="ProtNLM"/>
    </source>
</evidence>
<reference evidence="7" key="1">
    <citation type="journal article" date="2015" name="Genom Data">
        <title>Draft genome sequences of Phytophthora kernoviae and Phytophthora ramorum lineage EU2 from Scotland.</title>
        <authorList>
            <person name="Sambles C."/>
            <person name="Schlenzig A."/>
            <person name="O'Neill P."/>
            <person name="Grant M."/>
            <person name="Studholme D.J."/>
        </authorList>
    </citation>
    <scope>NUCLEOTIDE SEQUENCE</scope>
    <source>
        <strain evidence="7">00238/432</strain>
    </source>
</reference>
<evidence type="ECO:0000256" key="3">
    <source>
        <dbReference type="ARBA" id="ARBA00022692"/>
    </source>
</evidence>
<dbReference type="SUPFAM" id="SSF109604">
    <property type="entry name" value="HD-domain/PDEase-like"/>
    <property type="match status" value="1"/>
</dbReference>
<evidence type="ECO:0000256" key="2">
    <source>
        <dbReference type="ARBA" id="ARBA00022475"/>
    </source>
</evidence>
<organism evidence="7 8">
    <name type="scientific">Phytophthora kernoviae 00238/432</name>
    <dbReference type="NCBI Taxonomy" id="1284355"/>
    <lineage>
        <taxon>Eukaryota</taxon>
        <taxon>Sar</taxon>
        <taxon>Stramenopiles</taxon>
        <taxon>Oomycota</taxon>
        <taxon>Peronosporomycetes</taxon>
        <taxon>Peronosporales</taxon>
        <taxon>Peronosporaceae</taxon>
        <taxon>Phytophthora</taxon>
    </lineage>
</organism>
<evidence type="ECO:0000313" key="8">
    <source>
        <dbReference type="Proteomes" id="UP000702964"/>
    </source>
</evidence>
<dbReference type="Pfam" id="PF06081">
    <property type="entry name" value="ArAE_1"/>
    <property type="match status" value="1"/>
</dbReference>
<feature type="transmembrane region" description="Helical" evidence="6">
    <location>
        <begin position="201"/>
        <end position="222"/>
    </location>
</feature>
<feature type="transmembrane region" description="Helical" evidence="6">
    <location>
        <begin position="270"/>
        <end position="292"/>
    </location>
</feature>
<keyword evidence="2" id="KW-1003">Cell membrane</keyword>
<evidence type="ECO:0000256" key="6">
    <source>
        <dbReference type="SAM" id="Phobius"/>
    </source>
</evidence>
<dbReference type="GO" id="GO:0005886">
    <property type="term" value="C:plasma membrane"/>
    <property type="evidence" value="ECO:0007669"/>
    <property type="project" value="UniProtKB-SubCell"/>
</dbReference>
<dbReference type="EMBL" id="AOFI03000005">
    <property type="protein sequence ID" value="KAF4325360.1"/>
    <property type="molecule type" value="Genomic_DNA"/>
</dbReference>
<sequence>MGADPFICELAALLHDVPDEKLNESLEAGMAKLNAWLDTQPLEAGTREAVINIICSISYAGGQRPAVTSLEAQVVQDADRLDALGAIGIARTFAFAGARGREMYDPALPPREQMTREEYRNGRSTTINHFYEKLFKLKDLMNTSYGKELAEQRHDFMMQFVEQFKREWEGSSMFLNPQSPVPAAIAAIFAMQPSIYRSWKYFLDQLQTTTLGAIVALLGGMVLSNEPIAVGLIIVLVIMICLKLNMGETVGLTLVTVVSIMEASGDWHFALNRFLLTLVGIVSAFLINITVFPPKPKIQFVKQIQSVFSGMSLLLRTSISDEIKEVVFRDEKNNLGGSIKSLSDKYNLFEEEQKKMKRSKFSETRQMVVYKQMLLSLQKGFDVLDSVERHYFQAQRTPEMDQFFDTHLELVIKFHEHALLKFEDKLKPNGEEAAQFILDNDRFMEQAISQFDIDQEGMLRLSIVAAAIYDYGYQLERLNRLAEHVHSASEDKDSQDKILNWLKWP</sequence>
<gene>
    <name evidence="7" type="ORF">G195_001008</name>
</gene>
<dbReference type="Proteomes" id="UP000702964">
    <property type="component" value="Unassembled WGS sequence"/>
</dbReference>
<accession>A0A8J4SJA4</accession>
<evidence type="ECO:0000256" key="5">
    <source>
        <dbReference type="ARBA" id="ARBA00023136"/>
    </source>
</evidence>
<name>A0A8J4SJA4_9STRA</name>
<reference evidence="7" key="2">
    <citation type="submission" date="2020-02" db="EMBL/GenBank/DDBJ databases">
        <authorList>
            <person name="Studholme D.J."/>
        </authorList>
    </citation>
    <scope>NUCLEOTIDE SEQUENCE</scope>
    <source>
        <strain evidence="7">00238/432</strain>
    </source>
</reference>
<evidence type="ECO:0000313" key="7">
    <source>
        <dbReference type="EMBL" id="KAF4325360.1"/>
    </source>
</evidence>
<comment type="caution">
    <text evidence="7">The sequence shown here is derived from an EMBL/GenBank/DDBJ whole genome shotgun (WGS) entry which is preliminary data.</text>
</comment>
<keyword evidence="4 6" id="KW-1133">Transmembrane helix</keyword>
<dbReference type="AlphaFoldDB" id="A0A8J4SJA4"/>
<dbReference type="InterPro" id="IPR010343">
    <property type="entry name" value="ArAE_1"/>
</dbReference>
<comment type="subcellular location">
    <subcellularLocation>
        <location evidence="1">Cell membrane</location>
        <topology evidence="1">Multi-pass membrane protein</topology>
    </subcellularLocation>
</comment>
<keyword evidence="5 6" id="KW-0472">Membrane</keyword>
<dbReference type="Gene3D" id="1.10.472.50">
    <property type="entry name" value="HD-domain/PDEase-like"/>
    <property type="match status" value="1"/>
</dbReference>
<keyword evidence="3 6" id="KW-0812">Transmembrane</keyword>
<proteinExistence type="predicted"/>
<protein>
    <recommendedName>
        <fullName evidence="9">HD domain-containing protein</fullName>
    </recommendedName>
</protein>
<feature type="transmembrane region" description="Helical" evidence="6">
    <location>
        <begin position="228"/>
        <end position="258"/>
    </location>
</feature>